<gene>
    <name evidence="2" type="ORF">DW672_03410</name>
</gene>
<dbReference type="Proteomes" id="UP000284902">
    <property type="component" value="Unassembled WGS sequence"/>
</dbReference>
<organism evidence="2 3">
    <name type="scientific">[Ruminococcus] lactaris</name>
    <dbReference type="NCBI Taxonomy" id="46228"/>
    <lineage>
        <taxon>Bacteria</taxon>
        <taxon>Bacillati</taxon>
        <taxon>Bacillota</taxon>
        <taxon>Clostridia</taxon>
        <taxon>Lachnospirales</taxon>
        <taxon>Lachnospiraceae</taxon>
        <taxon>Mediterraneibacter</taxon>
    </lineage>
</organism>
<evidence type="ECO:0000313" key="2">
    <source>
        <dbReference type="EMBL" id="RHF62301.1"/>
    </source>
</evidence>
<dbReference type="RefSeq" id="WP_118212551.1">
    <property type="nucleotide sequence ID" value="NZ_JAQEAN010000008.1"/>
</dbReference>
<feature type="region of interest" description="Disordered" evidence="1">
    <location>
        <begin position="1"/>
        <end position="22"/>
    </location>
</feature>
<dbReference type="EMBL" id="QRHG01000006">
    <property type="protein sequence ID" value="RHF62301.1"/>
    <property type="molecule type" value="Genomic_DNA"/>
</dbReference>
<evidence type="ECO:0000256" key="1">
    <source>
        <dbReference type="SAM" id="MobiDB-lite"/>
    </source>
</evidence>
<comment type="caution">
    <text evidence="2">The sequence shown here is derived from an EMBL/GenBank/DDBJ whole genome shotgun (WGS) entry which is preliminary data.</text>
</comment>
<dbReference type="AlphaFoldDB" id="A0A414P7U2"/>
<accession>A0A414P7U2</accession>
<sequence>MAQLKGQGRPVARTKGSLGDTYTDLNTGDVYKCTYAGNSSSDDKYEYVWTKTGRKVETVSGSNSNPKM</sequence>
<reference evidence="2 3" key="1">
    <citation type="submission" date="2018-08" db="EMBL/GenBank/DDBJ databases">
        <title>A genome reference for cultivated species of the human gut microbiota.</title>
        <authorList>
            <person name="Zou Y."/>
            <person name="Xue W."/>
            <person name="Luo G."/>
        </authorList>
    </citation>
    <scope>NUCLEOTIDE SEQUENCE [LARGE SCALE GENOMIC DNA]</scope>
    <source>
        <strain evidence="2 3">AM25-1LB</strain>
    </source>
</reference>
<evidence type="ECO:0000313" key="3">
    <source>
        <dbReference type="Proteomes" id="UP000284902"/>
    </source>
</evidence>
<protein>
    <submittedName>
        <fullName evidence="2">Uncharacterized protein</fullName>
    </submittedName>
</protein>
<name>A0A414P7U2_9FIRM</name>
<proteinExistence type="predicted"/>